<accession>A0A6G7LMY0</accession>
<feature type="transmembrane region" description="Helical" evidence="2">
    <location>
        <begin position="79"/>
        <end position="101"/>
    </location>
</feature>
<organism evidence="3 4">
    <name type="scientific">Shewanella chilikensis</name>
    <dbReference type="NCBI Taxonomy" id="558541"/>
    <lineage>
        <taxon>Bacteria</taxon>
        <taxon>Pseudomonadati</taxon>
        <taxon>Pseudomonadota</taxon>
        <taxon>Gammaproteobacteria</taxon>
        <taxon>Alteromonadales</taxon>
        <taxon>Shewanellaceae</taxon>
        <taxon>Shewanella</taxon>
    </lineage>
</organism>
<gene>
    <name evidence="3" type="ORF">GII14_02480</name>
</gene>
<feature type="compositionally biased region" description="Basic and acidic residues" evidence="1">
    <location>
        <begin position="152"/>
        <end position="168"/>
    </location>
</feature>
<evidence type="ECO:0000313" key="4">
    <source>
        <dbReference type="Proteomes" id="UP000502117"/>
    </source>
</evidence>
<dbReference type="InterPro" id="IPR007313">
    <property type="entry name" value="FxsA"/>
</dbReference>
<keyword evidence="2" id="KW-1133">Transmembrane helix</keyword>
<keyword evidence="2" id="KW-0812">Transmembrane</keyword>
<dbReference type="GO" id="GO:0016020">
    <property type="term" value="C:membrane"/>
    <property type="evidence" value="ECO:0007669"/>
    <property type="project" value="InterPro"/>
</dbReference>
<dbReference type="NCBIfam" id="NF008528">
    <property type="entry name" value="PRK11463.1-2"/>
    <property type="match status" value="1"/>
</dbReference>
<feature type="transmembrane region" description="Helical" evidence="2">
    <location>
        <begin position="28"/>
        <end position="48"/>
    </location>
</feature>
<dbReference type="AlphaFoldDB" id="A0A6G7LMY0"/>
<protein>
    <submittedName>
        <fullName evidence="3">FxsA family protein</fullName>
    </submittedName>
</protein>
<evidence type="ECO:0000256" key="1">
    <source>
        <dbReference type="SAM" id="MobiDB-lite"/>
    </source>
</evidence>
<name>A0A6G7LMY0_9GAMM</name>
<evidence type="ECO:0000256" key="2">
    <source>
        <dbReference type="SAM" id="Phobius"/>
    </source>
</evidence>
<dbReference type="PANTHER" id="PTHR35335">
    <property type="entry name" value="UPF0716 PROTEIN FXSA"/>
    <property type="match status" value="1"/>
</dbReference>
<sequence>MPFLIMLIIFVLIPVVELSVLIRVGEVLGSWNTVALVILTAVVGVSLVRSQGLSTLMSVQKKLAVGEAPGQEIVEGMMLAMAGILLLIPGFVTDLIGLILLTPITRAPLARYFYQRMQLKVVASAQFRAGPNPFEPPHQRGQGGDVFEGEFERKADPSDKRPESHQLEEESPQLEEESPQRGENGPQRGENSPQRNEGHQQQDTEDTTDQDDSRPGSAGDRHKH</sequence>
<dbReference type="Proteomes" id="UP000502117">
    <property type="component" value="Chromosome"/>
</dbReference>
<proteinExistence type="predicted"/>
<reference evidence="3 4" key="1">
    <citation type="submission" date="2019-11" db="EMBL/GenBank/DDBJ databases">
        <title>Complete Genome Sequence of Shewanella chilikensis Strain DC57, Isolated from Corroded Seal Rings at a floating production facility in Australia.</title>
        <authorList>
            <person name="Salgar-Chaparro S.J."/>
            <person name="Castillo-Villamizar G.A."/>
            <person name="Poehlein A."/>
            <person name="Daniel R."/>
            <person name="Machuca L."/>
        </authorList>
    </citation>
    <scope>NUCLEOTIDE SEQUENCE [LARGE SCALE GENOMIC DNA]</scope>
    <source>
        <strain evidence="3 4">DC57</strain>
    </source>
</reference>
<dbReference type="KEGG" id="schk:GII14_02480"/>
<evidence type="ECO:0000313" key="3">
    <source>
        <dbReference type="EMBL" id="QIJ03148.1"/>
    </source>
</evidence>
<dbReference type="Pfam" id="PF04186">
    <property type="entry name" value="FxsA"/>
    <property type="match status" value="1"/>
</dbReference>
<dbReference type="PANTHER" id="PTHR35335:SF1">
    <property type="entry name" value="UPF0716 PROTEIN FXSA"/>
    <property type="match status" value="1"/>
</dbReference>
<dbReference type="EMBL" id="CP045857">
    <property type="protein sequence ID" value="QIJ03148.1"/>
    <property type="molecule type" value="Genomic_DNA"/>
</dbReference>
<keyword evidence="2" id="KW-0472">Membrane</keyword>
<feature type="region of interest" description="Disordered" evidence="1">
    <location>
        <begin position="152"/>
        <end position="224"/>
    </location>
</feature>